<organism evidence="2 3">
    <name type="scientific">Trichoderma harzianum CBS 226.95</name>
    <dbReference type="NCBI Taxonomy" id="983964"/>
    <lineage>
        <taxon>Eukaryota</taxon>
        <taxon>Fungi</taxon>
        <taxon>Dikarya</taxon>
        <taxon>Ascomycota</taxon>
        <taxon>Pezizomycotina</taxon>
        <taxon>Sordariomycetes</taxon>
        <taxon>Hypocreomycetidae</taxon>
        <taxon>Hypocreales</taxon>
        <taxon>Hypocreaceae</taxon>
        <taxon>Trichoderma</taxon>
    </lineage>
</organism>
<feature type="signal peptide" evidence="1">
    <location>
        <begin position="1"/>
        <end position="19"/>
    </location>
</feature>
<sequence>MRSIFIASIGFSIFNVVSAAQANFYWDFYCQEYAGSVDPAIGQVTGGPYGSRSALWVDADSETSFCTGASAELYVGPEGYSMTQVNIGECEHDDQGIYVVAYCG</sequence>
<keyword evidence="3" id="KW-1185">Reference proteome</keyword>
<feature type="chain" id="PRO_5015574356" evidence="1">
    <location>
        <begin position="20"/>
        <end position="104"/>
    </location>
</feature>
<accession>A0A2T4A302</accession>
<gene>
    <name evidence="2" type="ORF">M431DRAFT_19423</name>
</gene>
<keyword evidence="1" id="KW-0732">Signal</keyword>
<dbReference type="GeneID" id="36621797"/>
<evidence type="ECO:0000256" key="1">
    <source>
        <dbReference type="SAM" id="SignalP"/>
    </source>
</evidence>
<dbReference type="AlphaFoldDB" id="A0A2T4A302"/>
<dbReference type="EMBL" id="KZ679686">
    <property type="protein sequence ID" value="PTB51418.1"/>
    <property type="molecule type" value="Genomic_DNA"/>
</dbReference>
<dbReference type="RefSeq" id="XP_024771095.1">
    <property type="nucleotide sequence ID" value="XM_024913236.1"/>
</dbReference>
<reference evidence="2 3" key="1">
    <citation type="submission" date="2016-07" db="EMBL/GenBank/DDBJ databases">
        <title>Multiple horizontal gene transfer events from other fungi enriched the ability of initially mycotrophic Trichoderma (Ascomycota) to feed on dead plant biomass.</title>
        <authorList>
            <consortium name="DOE Joint Genome Institute"/>
            <person name="Aerts A."/>
            <person name="Atanasova L."/>
            <person name="Chenthamara K."/>
            <person name="Zhang J."/>
            <person name="Grujic M."/>
            <person name="Henrissat B."/>
            <person name="Kuo A."/>
            <person name="Salamov A."/>
            <person name="Lipzen A."/>
            <person name="Labutti K."/>
            <person name="Barry K."/>
            <person name="Miao Y."/>
            <person name="Rahimi M.J."/>
            <person name="Shen Q."/>
            <person name="Grigoriev I.V."/>
            <person name="Kubicek C.P."/>
            <person name="Druzhinina I.S."/>
        </authorList>
    </citation>
    <scope>NUCLEOTIDE SEQUENCE [LARGE SCALE GENOMIC DNA]</scope>
    <source>
        <strain evidence="2 3">CBS 226.95</strain>
    </source>
</reference>
<evidence type="ECO:0000313" key="2">
    <source>
        <dbReference type="EMBL" id="PTB51418.1"/>
    </source>
</evidence>
<proteinExistence type="predicted"/>
<name>A0A2T4A302_TRIHA</name>
<evidence type="ECO:0000313" key="3">
    <source>
        <dbReference type="Proteomes" id="UP000241690"/>
    </source>
</evidence>
<dbReference type="Proteomes" id="UP000241690">
    <property type="component" value="Unassembled WGS sequence"/>
</dbReference>
<protein>
    <submittedName>
        <fullName evidence="2">Uncharacterized protein</fullName>
    </submittedName>
</protein>